<feature type="compositionally biased region" description="Polar residues" evidence="2">
    <location>
        <begin position="300"/>
        <end position="316"/>
    </location>
</feature>
<feature type="compositionally biased region" description="Basic and acidic residues" evidence="2">
    <location>
        <begin position="1190"/>
        <end position="1200"/>
    </location>
</feature>
<feature type="compositionally biased region" description="Polar residues" evidence="2">
    <location>
        <begin position="1094"/>
        <end position="1103"/>
    </location>
</feature>
<feature type="region of interest" description="Disordered" evidence="2">
    <location>
        <begin position="1084"/>
        <end position="1214"/>
    </location>
</feature>
<sequence>MTEAPPTQNLQRLASSTLISAMISERDANPAERMEMRRKKETERRQQRIAEDRARAEQQKSDNRLRDGEHMFQQRWHETEAQFQKDEHTRQMVLRSFDKLSRTIPRRDNPRVLIVSDHPWRQGFYVELLRMVGCQCDTTRSLSVGVTMAAPLIQRTHETSYDLIIVDRPRKAATDAEAAQMLLDFTYSVRVRDSVYRKEYLTTATNQFLFVLGATDFLPQFLVQGASSAGIGVSTTEDRADVACIRRPLYFHLKKIRQLVLPPFVNTRLRFKLYRRDPNFVKIDRMFRQVTPPRLKDKSNSSVAGDPSASTRSQSPRHGGGDPHDEEGAKKKHFVTFESLLLENEDLHNVVITHIRNKSRLEDQVKELEAMLKDVQERFRYTIQGLEGQLRDKDIFIAEVGDVARELKQKLHDAQIREMQLSSQLTQVQRRSKKKEVPVSETPRAQEDLEASAVRSAAPAPLVVRVPVMMPSDAMPPAHGASPTGSMNALNAALGQRLETLMQQQAEEARRRKVMLDSVADGFHDARVTKEAKLHAVEINSKPAQCDIWYQSPQEQADLLKFMASQYGSPSGAKSSKKQHASSSHRGKGGSTKASGANGAGGSSSLDPSASDAHNDSSRVQSRSQSRQQNSRGGATSRASSVTSAEDEFPMSPGLMDLHSPFDMFHSATVVGDGDDAAARNLRVENNALRKQLQFFKAQQQQQRRHSVDAVGASLNALGASSVHALTAFSPIKLSMEMPSAEVLVADGQSDVKFLHRKIATLSQQVSVLESSIIQSRMVGSPAHPQHNASLIDAFPGGGGSPHATPPPPPLAVIGTPPTLLSPGLLAVGSLSGLMEADTVLPPPTGLVSGISAAEVTALRETISRLEYKVHSLDLSRITSTMQKLVYKSAMMRLLNGDGNAASNQPRRKAFTKDSAVNTTLEGVGAAAAMWDGGTLFSPKEMEQRINELGVKLKESHMMFKESQEQHLQSERKSLEMKLELEKMHNHTLELVDSLKVCNKKLATTEALHKEAAEKCTVFEAQHAKLKEDIEEHERIIAELRVKPLTVPVGCQTKLSGDIVKKSSSTSGGVAAVASKMLDVMKVHGHEGDPTLTPRRSVNSGESDATHGGLLGIGSSSPSTKKATPRVDDSRDSHDHHNRPKMLDVMKVHGHEGDPTLTPRRSVNSGESDATHGGLLGIGSSSPSTKKATPRVDDSRDSHDHHNRHAMNSAGSEFSSTMDFSMSMQMVMDGAPTNEEIDFLVTTRMAALALYSTAAVDGSDVPRREHNEIVDKLQKDITDALHTIRKLNEVRLRVAWLQLLVAVMMKDMKEQKHSVPELREKIETLSQDLDEQIRNAAKRERLLRKEFDLLRLKYAHDDDNVAMAAFDIDAFAQHTLKTPLDMTNDRSTKYVCKGVEHCLGVARRLLSTAQSRVNTVLHNVQSQTPPSF</sequence>
<evidence type="ECO:0000313" key="4">
    <source>
        <dbReference type="Proteomes" id="UP000051952"/>
    </source>
</evidence>
<organism evidence="3 4">
    <name type="scientific">Bodo saltans</name>
    <name type="common">Flagellated protozoan</name>
    <dbReference type="NCBI Taxonomy" id="75058"/>
    <lineage>
        <taxon>Eukaryota</taxon>
        <taxon>Discoba</taxon>
        <taxon>Euglenozoa</taxon>
        <taxon>Kinetoplastea</taxon>
        <taxon>Metakinetoplastina</taxon>
        <taxon>Eubodonida</taxon>
        <taxon>Bodonidae</taxon>
        <taxon>Bodo</taxon>
    </lineage>
</organism>
<feature type="coiled-coil region" evidence="1">
    <location>
        <begin position="351"/>
        <end position="378"/>
    </location>
</feature>
<feature type="compositionally biased region" description="Polar residues" evidence="2">
    <location>
        <begin position="1159"/>
        <end position="1168"/>
    </location>
</feature>
<dbReference type="PANTHER" id="PTHR43941:SF12">
    <property type="entry name" value="CRESTIN"/>
    <property type="match status" value="1"/>
</dbReference>
<feature type="compositionally biased region" description="Basic and acidic residues" evidence="2">
    <location>
        <begin position="1125"/>
        <end position="1154"/>
    </location>
</feature>
<evidence type="ECO:0000256" key="2">
    <source>
        <dbReference type="SAM" id="MobiDB-lite"/>
    </source>
</evidence>
<feature type="non-terminal residue" evidence="3">
    <location>
        <position position="1428"/>
    </location>
</feature>
<feature type="region of interest" description="Disordered" evidence="2">
    <location>
        <begin position="24"/>
        <end position="66"/>
    </location>
</feature>
<evidence type="ECO:0000313" key="3">
    <source>
        <dbReference type="EMBL" id="CUG84430.1"/>
    </source>
</evidence>
<feature type="region of interest" description="Disordered" evidence="2">
    <location>
        <begin position="567"/>
        <end position="654"/>
    </location>
</feature>
<dbReference type="Proteomes" id="UP000051952">
    <property type="component" value="Unassembled WGS sequence"/>
</dbReference>
<evidence type="ECO:0000256" key="1">
    <source>
        <dbReference type="SAM" id="Coils"/>
    </source>
</evidence>
<feature type="compositionally biased region" description="Basic and acidic residues" evidence="2">
    <location>
        <begin position="319"/>
        <end position="329"/>
    </location>
</feature>
<feature type="compositionally biased region" description="Low complexity" evidence="2">
    <location>
        <begin position="618"/>
        <end position="632"/>
    </location>
</feature>
<dbReference type="EMBL" id="CYKH01001117">
    <property type="protein sequence ID" value="CUG84430.1"/>
    <property type="molecule type" value="Genomic_DNA"/>
</dbReference>
<feature type="coiled-coil region" evidence="1">
    <location>
        <begin position="1016"/>
        <end position="1043"/>
    </location>
</feature>
<accession>A0A0S4JB91</accession>
<protein>
    <submittedName>
        <fullName evidence="3">Uncharacterized protein</fullName>
    </submittedName>
</protein>
<feature type="compositionally biased region" description="Polar residues" evidence="2">
    <location>
        <begin position="633"/>
        <end position="644"/>
    </location>
</feature>
<keyword evidence="1" id="KW-0175">Coiled coil</keyword>
<keyword evidence="4" id="KW-1185">Reference proteome</keyword>
<feature type="compositionally biased region" description="Basic residues" evidence="2">
    <location>
        <begin position="575"/>
        <end position="588"/>
    </location>
</feature>
<feature type="coiled-coil region" evidence="1">
    <location>
        <begin position="1270"/>
        <end position="1346"/>
    </location>
</feature>
<reference evidence="4" key="1">
    <citation type="submission" date="2015-09" db="EMBL/GenBank/DDBJ databases">
        <authorList>
            <consortium name="Pathogen Informatics"/>
        </authorList>
    </citation>
    <scope>NUCLEOTIDE SEQUENCE [LARGE SCALE GENOMIC DNA]</scope>
    <source>
        <strain evidence="4">Lake Konstanz</strain>
    </source>
</reference>
<dbReference type="PANTHER" id="PTHR43941">
    <property type="entry name" value="STRUCTURAL MAINTENANCE OF CHROMOSOMES PROTEIN 2"/>
    <property type="match status" value="1"/>
</dbReference>
<gene>
    <name evidence="3" type="ORF">BSAL_88685</name>
</gene>
<name>A0A0S4JB91_BODSA</name>
<proteinExistence type="predicted"/>
<feature type="region of interest" description="Disordered" evidence="2">
    <location>
        <begin position="293"/>
        <end position="329"/>
    </location>
</feature>
<feature type="region of interest" description="Disordered" evidence="2">
    <location>
        <begin position="425"/>
        <end position="453"/>
    </location>
</feature>
<dbReference type="VEuPathDB" id="TriTrypDB:BSAL_88685"/>